<gene>
    <name evidence="6" type="ORF">T310_7066</name>
</gene>
<comment type="catalytic activity">
    <reaction evidence="4">
        <text>a (3R)-hydroxyacyl-[ACP] + NADP(+) = a 3-oxoacyl-[ACP] + NADPH + H(+)</text>
        <dbReference type="Rhea" id="RHEA:17397"/>
        <dbReference type="Rhea" id="RHEA-COMP:9916"/>
        <dbReference type="Rhea" id="RHEA-COMP:9945"/>
        <dbReference type="ChEBI" id="CHEBI:15378"/>
        <dbReference type="ChEBI" id="CHEBI:57783"/>
        <dbReference type="ChEBI" id="CHEBI:58349"/>
        <dbReference type="ChEBI" id="CHEBI:78776"/>
        <dbReference type="ChEBI" id="CHEBI:78827"/>
        <dbReference type="EC" id="1.1.1.100"/>
    </reaction>
</comment>
<protein>
    <recommendedName>
        <fullName evidence="2">3-oxoacyl-[acyl-carrier-protein] reductase</fullName>
        <ecNumber evidence="2">1.1.1.100</ecNumber>
    </recommendedName>
</protein>
<comment type="caution">
    <text evidence="6">The sequence shown here is derived from an EMBL/GenBank/DDBJ whole genome shotgun (WGS) entry which is preliminary data.</text>
</comment>
<dbReference type="SUPFAM" id="SSF51735">
    <property type="entry name" value="NAD(P)-binding Rossmann-fold domains"/>
    <property type="match status" value="1"/>
</dbReference>
<dbReference type="Pfam" id="PF13561">
    <property type="entry name" value="adh_short_C2"/>
    <property type="match status" value="1"/>
</dbReference>
<evidence type="ECO:0000256" key="3">
    <source>
        <dbReference type="ARBA" id="ARBA00022857"/>
    </source>
</evidence>
<accession>A0A0F4YLI5</accession>
<dbReference type="InterPro" id="IPR020904">
    <property type="entry name" value="Sc_DH/Rdtase_CS"/>
</dbReference>
<dbReference type="GO" id="GO:0032787">
    <property type="term" value="P:monocarboxylic acid metabolic process"/>
    <property type="evidence" value="ECO:0007669"/>
    <property type="project" value="UniProtKB-ARBA"/>
</dbReference>
<dbReference type="InterPro" id="IPR050259">
    <property type="entry name" value="SDR"/>
</dbReference>
<keyword evidence="3" id="KW-0521">NADP</keyword>
<dbReference type="AlphaFoldDB" id="A0A0F4YLI5"/>
<dbReference type="PANTHER" id="PTHR42879:SF2">
    <property type="entry name" value="3-OXOACYL-[ACYL-CARRIER-PROTEIN] REDUCTASE FABG"/>
    <property type="match status" value="1"/>
</dbReference>
<dbReference type="SMART" id="SM00822">
    <property type="entry name" value="PKS_KR"/>
    <property type="match status" value="1"/>
</dbReference>
<evidence type="ECO:0000256" key="4">
    <source>
        <dbReference type="ARBA" id="ARBA00048508"/>
    </source>
</evidence>
<evidence type="ECO:0000313" key="6">
    <source>
        <dbReference type="EMBL" id="KKA18980.1"/>
    </source>
</evidence>
<dbReference type="OrthoDB" id="498125at2759"/>
<comment type="similarity">
    <text evidence="1">Belongs to the short-chain dehydrogenases/reductases (SDR) family.</text>
</comment>
<dbReference type="Gene3D" id="3.40.50.720">
    <property type="entry name" value="NAD(P)-binding Rossmann-like Domain"/>
    <property type="match status" value="1"/>
</dbReference>
<organism evidence="6 7">
    <name type="scientific">Rasamsonia emersonii (strain ATCC 16479 / CBS 393.64 / IMI 116815)</name>
    <dbReference type="NCBI Taxonomy" id="1408163"/>
    <lineage>
        <taxon>Eukaryota</taxon>
        <taxon>Fungi</taxon>
        <taxon>Dikarya</taxon>
        <taxon>Ascomycota</taxon>
        <taxon>Pezizomycotina</taxon>
        <taxon>Eurotiomycetes</taxon>
        <taxon>Eurotiomycetidae</taxon>
        <taxon>Eurotiales</taxon>
        <taxon>Trichocomaceae</taxon>
        <taxon>Rasamsonia</taxon>
    </lineage>
</organism>
<dbReference type="GeneID" id="25319342"/>
<dbReference type="GO" id="GO:0004316">
    <property type="term" value="F:3-oxoacyl-[acyl-carrier-protein] reductase (NADPH) activity"/>
    <property type="evidence" value="ECO:0007669"/>
    <property type="project" value="UniProtKB-EC"/>
</dbReference>
<evidence type="ECO:0000256" key="2">
    <source>
        <dbReference type="ARBA" id="ARBA00012948"/>
    </source>
</evidence>
<dbReference type="PRINTS" id="PR00081">
    <property type="entry name" value="GDHRDH"/>
</dbReference>
<evidence type="ECO:0000256" key="1">
    <source>
        <dbReference type="ARBA" id="ARBA00006484"/>
    </source>
</evidence>
<dbReference type="RefSeq" id="XP_013325592.1">
    <property type="nucleotide sequence ID" value="XM_013470138.1"/>
</dbReference>
<reference evidence="6 7" key="1">
    <citation type="submission" date="2015-04" db="EMBL/GenBank/DDBJ databases">
        <authorList>
            <person name="Heijne W.H."/>
            <person name="Fedorova N.D."/>
            <person name="Nierman W.C."/>
            <person name="Vollebregt A.W."/>
            <person name="Zhao Z."/>
            <person name="Wu L."/>
            <person name="Kumar M."/>
            <person name="Stam H."/>
            <person name="van den Berg M.A."/>
            <person name="Pel H.J."/>
        </authorList>
    </citation>
    <scope>NUCLEOTIDE SEQUENCE [LARGE SCALE GENOMIC DNA]</scope>
    <source>
        <strain evidence="6 7">CBS 393.64</strain>
    </source>
</reference>
<keyword evidence="7" id="KW-1185">Reference proteome</keyword>
<evidence type="ECO:0000259" key="5">
    <source>
        <dbReference type="SMART" id="SM00822"/>
    </source>
</evidence>
<dbReference type="Proteomes" id="UP000053958">
    <property type="component" value="Unassembled WGS sequence"/>
</dbReference>
<dbReference type="EC" id="1.1.1.100" evidence="2"/>
<dbReference type="InterPro" id="IPR036291">
    <property type="entry name" value="NAD(P)-bd_dom_sf"/>
</dbReference>
<name>A0A0F4YLI5_RASE3</name>
<dbReference type="InterPro" id="IPR002347">
    <property type="entry name" value="SDR_fam"/>
</dbReference>
<sequence length="286" mass="31313">MSSIAVITGGAGGIGRAIAAKLAESHSHVVLVDIDEVRTKTAVDELNRDRGSDNNKFSMAICDVTNPDSVAAMAQQVLSLGAVRTLVNNAGATRVDSLHDMTPEAWRRETALNLDAAFLCFHAFEDALKESKGCVVNIASVNGLSVFGNPAYSAAKAGLIHLTHLIAVEYGQYGIRANAVAPGTVRTPVWERRVRENPRIFENTMEWYPLKRAIEPEDVANAVAFLASPQAAAITGIRLNEYKFVNLTLTDIKFIDEDGRQVVTVMYQFAQFDILKLKAERFTRKY</sequence>
<dbReference type="EMBL" id="LASV01000397">
    <property type="protein sequence ID" value="KKA18980.1"/>
    <property type="molecule type" value="Genomic_DNA"/>
</dbReference>
<dbReference type="PANTHER" id="PTHR42879">
    <property type="entry name" value="3-OXOACYL-(ACYL-CARRIER-PROTEIN) REDUCTASE"/>
    <property type="match status" value="1"/>
</dbReference>
<dbReference type="FunFam" id="3.40.50.720:FF:000084">
    <property type="entry name" value="Short-chain dehydrogenase reductase"/>
    <property type="match status" value="1"/>
</dbReference>
<evidence type="ECO:0000313" key="7">
    <source>
        <dbReference type="Proteomes" id="UP000053958"/>
    </source>
</evidence>
<dbReference type="PRINTS" id="PR00080">
    <property type="entry name" value="SDRFAMILY"/>
</dbReference>
<feature type="domain" description="Ketoreductase" evidence="5">
    <location>
        <begin position="3"/>
        <end position="197"/>
    </location>
</feature>
<dbReference type="STRING" id="1408163.A0A0F4YLI5"/>
<dbReference type="InterPro" id="IPR057326">
    <property type="entry name" value="KR_dom"/>
</dbReference>
<dbReference type="PROSITE" id="PS00061">
    <property type="entry name" value="ADH_SHORT"/>
    <property type="match status" value="1"/>
</dbReference>
<proteinExistence type="inferred from homology"/>